<reference evidence="1" key="2">
    <citation type="submission" date="2020-09" db="EMBL/GenBank/DDBJ databases">
        <authorList>
            <person name="Sun Q."/>
            <person name="Zhou Y."/>
        </authorList>
    </citation>
    <scope>NUCLEOTIDE SEQUENCE</scope>
    <source>
        <strain evidence="1">CGMCC 1.12195</strain>
    </source>
</reference>
<comment type="caution">
    <text evidence="1">The sequence shown here is derived from an EMBL/GenBank/DDBJ whole genome shotgun (WGS) entry which is preliminary data.</text>
</comment>
<organism evidence="1 2">
    <name type="scientific">Parapedobacter pyrenivorans</name>
    <dbReference type="NCBI Taxonomy" id="1305674"/>
    <lineage>
        <taxon>Bacteria</taxon>
        <taxon>Pseudomonadati</taxon>
        <taxon>Bacteroidota</taxon>
        <taxon>Sphingobacteriia</taxon>
        <taxon>Sphingobacteriales</taxon>
        <taxon>Sphingobacteriaceae</taxon>
        <taxon>Parapedobacter</taxon>
    </lineage>
</organism>
<dbReference type="Proteomes" id="UP000660862">
    <property type="component" value="Unassembled WGS sequence"/>
</dbReference>
<evidence type="ECO:0000313" key="1">
    <source>
        <dbReference type="EMBL" id="GGG79527.1"/>
    </source>
</evidence>
<dbReference type="EMBL" id="BMER01000001">
    <property type="protein sequence ID" value="GGG79527.1"/>
    <property type="molecule type" value="Genomic_DNA"/>
</dbReference>
<accession>A0A917HI02</accession>
<dbReference type="RefSeq" id="WP_229738575.1">
    <property type="nucleotide sequence ID" value="NZ_BMER01000001.1"/>
</dbReference>
<gene>
    <name evidence="1" type="ORF">GCM10007415_09680</name>
</gene>
<protein>
    <submittedName>
        <fullName evidence="1">Uncharacterized protein</fullName>
    </submittedName>
</protein>
<proteinExistence type="predicted"/>
<reference evidence="1" key="1">
    <citation type="journal article" date="2014" name="Int. J. Syst. Evol. Microbiol.">
        <title>Complete genome sequence of Corynebacterium casei LMG S-19264T (=DSM 44701T), isolated from a smear-ripened cheese.</title>
        <authorList>
            <consortium name="US DOE Joint Genome Institute (JGI-PGF)"/>
            <person name="Walter F."/>
            <person name="Albersmeier A."/>
            <person name="Kalinowski J."/>
            <person name="Ruckert C."/>
        </authorList>
    </citation>
    <scope>NUCLEOTIDE SEQUENCE</scope>
    <source>
        <strain evidence="1">CGMCC 1.12195</strain>
    </source>
</reference>
<name>A0A917HI02_9SPHI</name>
<evidence type="ECO:0000313" key="2">
    <source>
        <dbReference type="Proteomes" id="UP000660862"/>
    </source>
</evidence>
<dbReference type="AlphaFoldDB" id="A0A917HI02"/>
<sequence length="134" mass="15246">MPTVPLGNWTFWAEYRASDNLQAVYWLYNLTGQPFLLDLGKLLHKQGFDFVDMFLHRDGLTRFNSIHCVNLAQGIKAPVIYYQQQPEQRFLDAVKKAFPTSGNITGNPRGCTAAMKGCMAVTQRRGLSFALRWS</sequence>
<keyword evidence="2" id="KW-1185">Reference proteome</keyword>